<proteinExistence type="predicted"/>
<dbReference type="Proteomes" id="UP000036367">
    <property type="component" value="Unassembled WGS sequence"/>
</dbReference>
<reference evidence="1" key="1">
    <citation type="submission" date="2015-05" db="EMBL/GenBank/DDBJ databases">
        <title>Permanent draft genome of Rhodopirellula islandicus K833.</title>
        <authorList>
            <person name="Kizina J."/>
            <person name="Richter M."/>
            <person name="Glockner F.O."/>
            <person name="Harder J."/>
        </authorList>
    </citation>
    <scope>NUCLEOTIDE SEQUENCE [LARGE SCALE GENOMIC DNA]</scope>
    <source>
        <strain evidence="1">K833</strain>
    </source>
</reference>
<name>A0A0J1BCZ5_RHOIS</name>
<dbReference type="EMBL" id="LECT01000028">
    <property type="protein sequence ID" value="KLU04366.1"/>
    <property type="molecule type" value="Genomic_DNA"/>
</dbReference>
<gene>
    <name evidence="1" type="ORF">RISK_003420</name>
</gene>
<keyword evidence="2" id="KW-1185">Reference proteome</keyword>
<dbReference type="PATRIC" id="fig|595434.4.peg.3258"/>
<dbReference type="AlphaFoldDB" id="A0A0J1BCZ5"/>
<protein>
    <submittedName>
        <fullName evidence="1">Uncharacterized protein</fullName>
    </submittedName>
</protein>
<accession>A0A0J1BCZ5</accession>
<comment type="caution">
    <text evidence="1">The sequence shown here is derived from an EMBL/GenBank/DDBJ whole genome shotgun (WGS) entry which is preliminary data.</text>
</comment>
<evidence type="ECO:0000313" key="2">
    <source>
        <dbReference type="Proteomes" id="UP000036367"/>
    </source>
</evidence>
<sequence>MGQSAQNVLGVLCPSRIQGVGRGCNLRPRQATVEAEIGPLCAAMARQSELSGGPL</sequence>
<evidence type="ECO:0000313" key="1">
    <source>
        <dbReference type="EMBL" id="KLU04366.1"/>
    </source>
</evidence>
<organism evidence="1 2">
    <name type="scientific">Rhodopirellula islandica</name>
    <dbReference type="NCBI Taxonomy" id="595434"/>
    <lineage>
        <taxon>Bacteria</taxon>
        <taxon>Pseudomonadati</taxon>
        <taxon>Planctomycetota</taxon>
        <taxon>Planctomycetia</taxon>
        <taxon>Pirellulales</taxon>
        <taxon>Pirellulaceae</taxon>
        <taxon>Rhodopirellula</taxon>
    </lineage>
</organism>